<dbReference type="InterPro" id="IPR001938">
    <property type="entry name" value="Thaumatin"/>
</dbReference>
<name>A0A445L1K1_GLYSO</name>
<gene>
    <name evidence="4" type="ORF">D0Y65_010050</name>
</gene>
<comment type="caution">
    <text evidence="4">The sequence shown here is derived from an EMBL/GenBank/DDBJ whole genome shotgun (WGS) entry which is preliminary data.</text>
</comment>
<dbReference type="EMBL" id="QZWG01000004">
    <property type="protein sequence ID" value="RZC17022.1"/>
    <property type="molecule type" value="Genomic_DNA"/>
</dbReference>
<keyword evidence="2" id="KW-0472">Membrane</keyword>
<dbReference type="SUPFAM" id="SSF49870">
    <property type="entry name" value="Osmotin, thaumatin-like protein"/>
    <property type="match status" value="1"/>
</dbReference>
<dbReference type="InterPro" id="IPR037176">
    <property type="entry name" value="Osmotin/thaumatin-like_sf"/>
</dbReference>
<dbReference type="PANTHER" id="PTHR31048">
    <property type="entry name" value="OS03G0233200 PROTEIN"/>
    <property type="match status" value="1"/>
</dbReference>
<dbReference type="FunFam" id="2.60.110.10:FF:000004">
    <property type="entry name" value="THAUMATIN-LIKE PROTEIN 1"/>
    <property type="match status" value="1"/>
</dbReference>
<dbReference type="Gene3D" id="2.60.110.10">
    <property type="entry name" value="Thaumatin"/>
    <property type="match status" value="1"/>
</dbReference>
<dbReference type="PROSITE" id="PS51367">
    <property type="entry name" value="THAUMATIN_2"/>
    <property type="match status" value="1"/>
</dbReference>
<keyword evidence="5" id="KW-1185">Reference proteome</keyword>
<evidence type="ECO:0000256" key="2">
    <source>
        <dbReference type="SAM" id="Phobius"/>
    </source>
</evidence>
<keyword evidence="3" id="KW-0732">Signal</keyword>
<protein>
    <submittedName>
        <fullName evidence="4">Thaumatin-like protein 1</fullName>
    </submittedName>
</protein>
<accession>A0A445L1K1</accession>
<evidence type="ECO:0000313" key="5">
    <source>
        <dbReference type="Proteomes" id="UP000289340"/>
    </source>
</evidence>
<comment type="similarity">
    <text evidence="1">Belongs to the thaumatin family.</text>
</comment>
<dbReference type="Proteomes" id="UP000289340">
    <property type="component" value="Chromosome 4"/>
</dbReference>
<keyword evidence="2" id="KW-1133">Transmembrane helix</keyword>
<feature type="transmembrane region" description="Helical" evidence="2">
    <location>
        <begin position="45"/>
        <end position="67"/>
    </location>
</feature>
<proteinExistence type="inferred from homology"/>
<keyword evidence="2" id="KW-0812">Transmembrane</keyword>
<feature type="chain" id="PRO_5019552173" evidence="3">
    <location>
        <begin position="30"/>
        <end position="353"/>
    </location>
</feature>
<reference evidence="4 5" key="1">
    <citation type="submission" date="2018-09" db="EMBL/GenBank/DDBJ databases">
        <title>A high-quality reference genome of wild soybean provides a powerful tool to mine soybean genomes.</title>
        <authorList>
            <person name="Xie M."/>
            <person name="Chung C.Y.L."/>
            <person name="Li M.-W."/>
            <person name="Wong F.-L."/>
            <person name="Chan T.-F."/>
            <person name="Lam H.-M."/>
        </authorList>
    </citation>
    <scope>NUCLEOTIDE SEQUENCE [LARGE SCALE GENOMIC DNA]</scope>
    <source>
        <strain evidence="5">cv. W05</strain>
        <tissue evidence="4">Hypocotyl of etiolated seedlings</tissue>
    </source>
</reference>
<feature type="signal peptide" evidence="3">
    <location>
        <begin position="1"/>
        <end position="29"/>
    </location>
</feature>
<evidence type="ECO:0000313" key="4">
    <source>
        <dbReference type="EMBL" id="RZC17022.1"/>
    </source>
</evidence>
<dbReference type="SMART" id="SM00205">
    <property type="entry name" value="THN"/>
    <property type="match status" value="1"/>
</dbReference>
<evidence type="ECO:0000256" key="3">
    <source>
        <dbReference type="SAM" id="SignalP"/>
    </source>
</evidence>
<organism evidence="4 5">
    <name type="scientific">Glycine soja</name>
    <name type="common">Wild soybean</name>
    <dbReference type="NCBI Taxonomy" id="3848"/>
    <lineage>
        <taxon>Eukaryota</taxon>
        <taxon>Viridiplantae</taxon>
        <taxon>Streptophyta</taxon>
        <taxon>Embryophyta</taxon>
        <taxon>Tracheophyta</taxon>
        <taxon>Spermatophyta</taxon>
        <taxon>Magnoliopsida</taxon>
        <taxon>eudicotyledons</taxon>
        <taxon>Gunneridae</taxon>
        <taxon>Pentapetalae</taxon>
        <taxon>rosids</taxon>
        <taxon>fabids</taxon>
        <taxon>Fabales</taxon>
        <taxon>Fabaceae</taxon>
        <taxon>Papilionoideae</taxon>
        <taxon>50 kb inversion clade</taxon>
        <taxon>NPAAA clade</taxon>
        <taxon>indigoferoid/millettioid clade</taxon>
        <taxon>Phaseoleae</taxon>
        <taxon>Glycine</taxon>
        <taxon>Glycine subgen. Soja</taxon>
    </lineage>
</organism>
<dbReference type="PRINTS" id="PR00347">
    <property type="entry name" value="THAUMATIN"/>
</dbReference>
<dbReference type="AlphaFoldDB" id="A0A445L1K1"/>
<evidence type="ECO:0000256" key="1">
    <source>
        <dbReference type="ARBA" id="ARBA00010607"/>
    </source>
</evidence>
<dbReference type="Pfam" id="PF00314">
    <property type="entry name" value="Thaumatin"/>
    <property type="match status" value="1"/>
</dbReference>
<sequence length="353" mass="38409">MSKIMSAPTLHYLSSLFTLFVVLLHHSNADVGTASRYSPPASASASNQMFITTVVFFLGFLSGSYGATLMVTNKCSYTVWPAILSATRSWPIHTPGFVLQPGDTNTIQVPPTWSGRLWGRTLCSYNITGSFTCVTGDCISSTVECGGATAPVTLAEFTLNGTGGLDHFDVSLVDGFNLPLVVEPRSGIGAENCRATGCRRNLNKKCPVELQVIKEGEGVVGCKSSCEVHEPCSNNSTLFSHFLKTSCPDAYHNASFTCVSADYTITFCPAFSKRKFPARVVDRSSHYVLMLLMKILIPTVFSVSILSCCACNIWYRSPNRECRINMFFGRAKAKTHDPQQNTANSIVEMVDGH</sequence>
<feature type="transmembrane region" description="Helical" evidence="2">
    <location>
        <begin position="287"/>
        <end position="315"/>
    </location>
</feature>